<feature type="region of interest" description="Disordered" evidence="1">
    <location>
        <begin position="20"/>
        <end position="53"/>
    </location>
</feature>
<dbReference type="Pfam" id="PF19259">
    <property type="entry name" value="Ty3_capsid"/>
    <property type="match status" value="1"/>
</dbReference>
<name>V5G005_ANOGL</name>
<reference evidence="3" key="1">
    <citation type="submission" date="2013-07" db="EMBL/GenBank/DDBJ databases">
        <title>Midgut Transcriptome Profiling of Anoplphora glabripennis, a Lignocellulose Degrading, Wood-Boring Cerambycid.</title>
        <authorList>
            <person name="Scully E.D."/>
            <person name="Hoover K."/>
            <person name="Carlson J.E."/>
            <person name="Tien M."/>
            <person name="Geib S.M."/>
        </authorList>
    </citation>
    <scope>NUCLEOTIDE SEQUENCE</scope>
</reference>
<feature type="compositionally biased region" description="Pro residues" evidence="1">
    <location>
        <begin position="263"/>
        <end position="273"/>
    </location>
</feature>
<sequence>MSKSNDESMRHVSMEQLEDVLSRISPITPDSEISFKPRKPRKDEDRDVTFSTVSRDDPAQQVVNLLAQALQNITSATPKSRPVCPCHYYGFDYERPTYFISRLQDYFNKHDVIEDDERISIAIAQLRGSARTWYEPYQHLAITYDAFVERFLAKFNSTTAIADAKTRLYGERQRENEPVMLFITKKQNLFSRFQEAVPQKLEISIIKALLLPEIKYGLQAREFTDIEEFITNAVEIEETIRHFRPLGPRPSTSQPRDEDRRPPGPNQRSPPPCRECGGRHFGRECHNRQGNGPRVGENISPRNPPTSPASNNPQ</sequence>
<accession>V5G005</accession>
<protein>
    <recommendedName>
        <fullName evidence="2">Ty3 transposon capsid-like protein domain-containing protein</fullName>
    </recommendedName>
</protein>
<dbReference type="InterPro" id="IPR045358">
    <property type="entry name" value="Ty3_capsid"/>
</dbReference>
<evidence type="ECO:0000256" key="1">
    <source>
        <dbReference type="SAM" id="MobiDB-lite"/>
    </source>
</evidence>
<evidence type="ECO:0000259" key="2">
    <source>
        <dbReference type="Pfam" id="PF19259"/>
    </source>
</evidence>
<feature type="domain" description="Ty3 transposon capsid-like protein" evidence="2">
    <location>
        <begin position="93"/>
        <end position="240"/>
    </location>
</feature>
<proteinExistence type="predicted"/>
<feature type="compositionally biased region" description="Basic and acidic residues" evidence="1">
    <location>
        <begin position="41"/>
        <end position="53"/>
    </location>
</feature>
<feature type="compositionally biased region" description="Basic and acidic residues" evidence="1">
    <location>
        <begin position="276"/>
        <end position="287"/>
    </location>
</feature>
<evidence type="ECO:0000313" key="3">
    <source>
        <dbReference type="EMBL" id="JAB63280.1"/>
    </source>
</evidence>
<feature type="region of interest" description="Disordered" evidence="1">
    <location>
        <begin position="241"/>
        <end position="314"/>
    </location>
</feature>
<organism evidence="3">
    <name type="scientific">Anoplophora glabripennis</name>
    <name type="common">Asian longhorn beetle</name>
    <name type="synonym">Anoplophora nobilis</name>
    <dbReference type="NCBI Taxonomy" id="217634"/>
    <lineage>
        <taxon>Eukaryota</taxon>
        <taxon>Metazoa</taxon>
        <taxon>Ecdysozoa</taxon>
        <taxon>Arthropoda</taxon>
        <taxon>Hexapoda</taxon>
        <taxon>Insecta</taxon>
        <taxon>Pterygota</taxon>
        <taxon>Neoptera</taxon>
        <taxon>Endopterygota</taxon>
        <taxon>Coleoptera</taxon>
        <taxon>Polyphaga</taxon>
        <taxon>Cucujiformia</taxon>
        <taxon>Chrysomeloidea</taxon>
        <taxon>Cerambycidae</taxon>
        <taxon>Lamiinae</taxon>
        <taxon>Lamiini</taxon>
        <taxon>Anoplophora</taxon>
    </lineage>
</organism>
<dbReference type="EMBL" id="GALX01005186">
    <property type="protein sequence ID" value="JAB63280.1"/>
    <property type="molecule type" value="Transcribed_RNA"/>
</dbReference>
<dbReference type="AlphaFoldDB" id="V5G005"/>